<feature type="region of interest" description="Disordered" evidence="1">
    <location>
        <begin position="396"/>
        <end position="473"/>
    </location>
</feature>
<evidence type="ECO:0000256" key="1">
    <source>
        <dbReference type="SAM" id="MobiDB-lite"/>
    </source>
</evidence>
<dbReference type="SUPFAM" id="SSF56281">
    <property type="entry name" value="Metallo-hydrolase/oxidoreductase"/>
    <property type="match status" value="1"/>
</dbReference>
<name>A0ABQ9P3Q7_9PEZI</name>
<keyword evidence="4" id="KW-1185">Reference proteome</keyword>
<feature type="chain" id="PRO_5046972704" description="Metallo-beta-lactamase domain-containing protein" evidence="2">
    <location>
        <begin position="18"/>
        <end position="594"/>
    </location>
</feature>
<dbReference type="Gene3D" id="3.60.15.10">
    <property type="entry name" value="Ribonuclease Z/Hydroxyacylglutathione hydrolase-like"/>
    <property type="match status" value="1"/>
</dbReference>
<protein>
    <recommendedName>
        <fullName evidence="5">Metallo-beta-lactamase domain-containing protein</fullName>
    </recommendedName>
</protein>
<organism evidence="3 4">
    <name type="scientific">Coniosporium apollinis</name>
    <dbReference type="NCBI Taxonomy" id="61459"/>
    <lineage>
        <taxon>Eukaryota</taxon>
        <taxon>Fungi</taxon>
        <taxon>Dikarya</taxon>
        <taxon>Ascomycota</taxon>
        <taxon>Pezizomycotina</taxon>
        <taxon>Dothideomycetes</taxon>
        <taxon>Dothideomycetes incertae sedis</taxon>
        <taxon>Coniosporium</taxon>
    </lineage>
</organism>
<evidence type="ECO:0000313" key="3">
    <source>
        <dbReference type="EMBL" id="KAJ9668200.1"/>
    </source>
</evidence>
<dbReference type="InterPro" id="IPR036866">
    <property type="entry name" value="RibonucZ/Hydroxyglut_hydro"/>
</dbReference>
<keyword evidence="2" id="KW-0732">Signal</keyword>
<evidence type="ECO:0000313" key="4">
    <source>
        <dbReference type="Proteomes" id="UP001172684"/>
    </source>
</evidence>
<dbReference type="EMBL" id="JAPDRL010000008">
    <property type="protein sequence ID" value="KAJ9668200.1"/>
    <property type="molecule type" value="Genomic_DNA"/>
</dbReference>
<sequence length="594" mass="64137">MLFSVVYGILAAAYASAAPQGPPASSTVNAPQYAPVPIGAFGPNLTAAGCRVEPFGGGAYMVTDNLYQALFLVSDEGVIVVDNPPTIGLNIIYAVGNVTDAPITHVVYSHAHADHIGVPSFCSPSHRAAAIIELEFDVILPAYSDDLCAKFESEKDKKANNEAFTNAIKRLFETLHSWENSGNDGADKKRGRPIILSLGAYSPTDPRFREAGARPGDLKEQRYEDSFLAVLNPDELPSIERIVRFVCCKGSRKMDAATAAAIASKFPALEGVYWDLEDAAFPGSFAQALSSFRPSNLKSFRLHFPFTEPRNENFVIPSAVPPTCSPNDDPLSSALYDVSLLPNLEIFSLSGPIAVSPALFEPAFSIAKNNTSDTSPPMYPKLQEFSLELSRTTPSGDWLFAGDPDNTDSDSDSASDSASDWHYESDSDEYGDYTYGDDVTDAITDDVPDESSPDTPSPSTHSPGASSNAPIHDPSGAYAHALAVGARPIRLFRKRIVPELFNPFVTAFSHALYRMPALHCSHLHVGEFSGRAAGVEVLAIGAGANGIWNHPAEEAARRRMRVTARKKSRWVIPAEVRGLWEQWVGEGGTLRINE</sequence>
<feature type="compositionally biased region" description="Low complexity" evidence="1">
    <location>
        <begin position="453"/>
        <end position="463"/>
    </location>
</feature>
<evidence type="ECO:0008006" key="5">
    <source>
        <dbReference type="Google" id="ProtNLM"/>
    </source>
</evidence>
<gene>
    <name evidence="3" type="ORF">H2201_001629</name>
</gene>
<feature type="compositionally biased region" description="Acidic residues" evidence="1">
    <location>
        <begin position="438"/>
        <end position="452"/>
    </location>
</feature>
<reference evidence="3" key="1">
    <citation type="submission" date="2022-10" db="EMBL/GenBank/DDBJ databases">
        <title>Culturing micro-colonial fungi from biological soil crusts in the Mojave desert and describing Neophaeococcomyces mojavensis, and introducing the new genera and species Taxawa tesnikishii.</title>
        <authorList>
            <person name="Kurbessoian T."/>
            <person name="Stajich J.E."/>
        </authorList>
    </citation>
    <scope>NUCLEOTIDE SEQUENCE</scope>
    <source>
        <strain evidence="3">TK_1</strain>
    </source>
</reference>
<feature type="signal peptide" evidence="2">
    <location>
        <begin position="1"/>
        <end position="17"/>
    </location>
</feature>
<accession>A0ABQ9P3Q7</accession>
<dbReference type="Proteomes" id="UP001172684">
    <property type="component" value="Unassembled WGS sequence"/>
</dbReference>
<proteinExistence type="predicted"/>
<evidence type="ECO:0000256" key="2">
    <source>
        <dbReference type="SAM" id="SignalP"/>
    </source>
</evidence>
<comment type="caution">
    <text evidence="3">The sequence shown here is derived from an EMBL/GenBank/DDBJ whole genome shotgun (WGS) entry which is preliminary data.</text>
</comment>